<sequence>MKNIVWFSEGTKDQKELLGGKGANLAEMTSIGLPVPAGFIVTTDVCRQFLENQQLTQPLVEEIIRAVATLEERTHKSFGGNQQPLLVSVRSGAKYSMPRMMDTILNLGLTDQTVQTLAANTKNPTFAYDCYRRLIQMYGDVVKGIDKSHFESYLTTYKHKKGYPSDQSMVAPDWQEICEVFKSIYMEHTQERFPQDPLEQLLSAVQAVFRSWNNPRAITYRKIHKIAHDLGTAVTVQEMVFGNSGAASGTGVAFTRDPTTGHRGLFGEFLACAQGEDVVAGVRTPRPISDLAKTQPEIHAQFSAIAELLEDHYKDMQDIEFTIEKGRLFVLQTRNGKRTAKAAVQIAIDLVSEGKITKKAALHRLTPDMLDQLLHPIFSPESLAKASPLGQGLPASPGAAVGRVYFSAEAAVNAHQAGEKVILLRQETSPEDIDGMVVSEAIVTSRGGMTSHAAVVARGLGVCCVAGCDQLAVDSFLKQARCGEAIIQEGDYLSVDGTTGNLYQGALSLVASQDFGLLQTILDWSKERADLVVRANAETIEEIKTAASFGAAGIGLARTEHMFFGESRIWPMRQVILAETTEERQVALSQLKTFQLNDFKELLLQTKEQKCVIRLLDPPLHEFLPRPQEYEEMAKRSGYSLEKIKQRIHDLQEVNPMMGHRGSRLGITYPEIYEMQTAAIIEAALQVSDTGSVVYPEIMLPLISISEEMRVLRERLEMYIRQIFAHYQKEVPFKIGMMLETPRACLLTKELAPLADFFSFGTNDLTQMTFGFSRDDAAGFIQRYLDQGILSEDPYQHLDKAGVGQLMEQAIASIRQQTKEKAIGVCGEVGGDPQSIAFLREIGIDYVSCSPYRIPAAWLAIAQSAPDPLS</sequence>
<evidence type="ECO:0000256" key="3">
    <source>
        <dbReference type="ARBA" id="ARBA00011994"/>
    </source>
</evidence>
<feature type="active site" description="Tele-phosphohistidine intermediate" evidence="12">
    <location>
        <position position="452"/>
    </location>
</feature>
<feature type="binding site" evidence="14">
    <location>
        <position position="764"/>
    </location>
    <ligand>
        <name>Mg(2+)</name>
        <dbReference type="ChEBI" id="CHEBI:18420"/>
    </ligand>
</feature>
<keyword evidence="18" id="KW-0670">Pyruvate</keyword>
<evidence type="ECO:0000259" key="17">
    <source>
        <dbReference type="Pfam" id="PF02896"/>
    </source>
</evidence>
<feature type="binding site" evidence="14">
    <location>
        <position position="740"/>
    </location>
    <ligand>
        <name>Mg(2+)</name>
        <dbReference type="ChEBI" id="CHEBI:18420"/>
    </ligand>
</feature>
<dbReference type="PROSITE" id="PS00370">
    <property type="entry name" value="PEP_ENZYMES_PHOS_SITE"/>
    <property type="match status" value="1"/>
</dbReference>
<keyword evidence="9" id="KW-0067">ATP-binding</keyword>
<keyword evidence="19" id="KW-1185">Reference proteome</keyword>
<feature type="domain" description="Pyruvate phosphate dikinase AMP/ATP-binding" evidence="16">
    <location>
        <begin position="55"/>
        <end position="288"/>
    </location>
</feature>
<protein>
    <recommendedName>
        <fullName evidence="4">Pyruvate, phosphate dikinase</fullName>
        <ecNumber evidence="3">2.7.9.1</ecNumber>
    </recommendedName>
    <alternativeName>
        <fullName evidence="11">Pyruvate, orthophosphate dikinase</fullName>
    </alternativeName>
</protein>
<dbReference type="Gene3D" id="3.30.1490.20">
    <property type="entry name" value="ATP-grasp fold, A domain"/>
    <property type="match status" value="1"/>
</dbReference>
<dbReference type="InterPro" id="IPR002192">
    <property type="entry name" value="PPDK_AMP/ATP-bd"/>
</dbReference>
<dbReference type="PROSITE" id="PS00742">
    <property type="entry name" value="PEP_ENZYMES_2"/>
    <property type="match status" value="1"/>
</dbReference>
<evidence type="ECO:0000256" key="6">
    <source>
        <dbReference type="ARBA" id="ARBA00022723"/>
    </source>
</evidence>
<dbReference type="PANTHER" id="PTHR22931">
    <property type="entry name" value="PHOSPHOENOLPYRUVATE DIKINASE-RELATED"/>
    <property type="match status" value="1"/>
</dbReference>
<evidence type="ECO:0000256" key="9">
    <source>
        <dbReference type="ARBA" id="ARBA00022840"/>
    </source>
</evidence>
<dbReference type="AlphaFoldDB" id="A0A376H0N0"/>
<dbReference type="InterPro" id="IPR013815">
    <property type="entry name" value="ATP_grasp_subdomain_1"/>
</dbReference>
<dbReference type="Gene3D" id="1.20.80.30">
    <property type="match status" value="1"/>
</dbReference>
<dbReference type="GO" id="GO:0046872">
    <property type="term" value="F:metal ion binding"/>
    <property type="evidence" value="ECO:0007669"/>
    <property type="project" value="UniProtKB-KW"/>
</dbReference>
<feature type="binding site" evidence="13">
    <location>
        <position position="740"/>
    </location>
    <ligand>
        <name>substrate</name>
    </ligand>
</feature>
<dbReference type="InterPro" id="IPR000121">
    <property type="entry name" value="PEP_util_C"/>
</dbReference>
<dbReference type="PIRSF" id="PIRSF000853">
    <property type="entry name" value="PPDK"/>
    <property type="match status" value="1"/>
</dbReference>
<evidence type="ECO:0000256" key="12">
    <source>
        <dbReference type="PIRSR" id="PIRSR000853-1"/>
    </source>
</evidence>
<feature type="domain" description="Pyruvate phosphate dikinase AMP/ATP-binding" evidence="16">
    <location>
        <begin position="301"/>
        <end position="351"/>
    </location>
</feature>
<evidence type="ECO:0000259" key="15">
    <source>
        <dbReference type="Pfam" id="PF00391"/>
    </source>
</evidence>
<keyword evidence="6 14" id="KW-0479">Metal-binding</keyword>
<evidence type="ECO:0000256" key="8">
    <source>
        <dbReference type="ARBA" id="ARBA00022777"/>
    </source>
</evidence>
<feature type="binding site" evidence="13">
    <location>
        <position position="558"/>
    </location>
    <ligand>
        <name>substrate</name>
    </ligand>
</feature>
<evidence type="ECO:0000256" key="11">
    <source>
        <dbReference type="ARBA" id="ARBA00032883"/>
    </source>
</evidence>
<dbReference type="InterPro" id="IPR023151">
    <property type="entry name" value="PEP_util_CS"/>
</dbReference>
<accession>A0A376H0N0</accession>
<organism evidence="18 19">
    <name type="scientific">Enterococcus gallinarum</name>
    <dbReference type="NCBI Taxonomy" id="1353"/>
    <lineage>
        <taxon>Bacteria</taxon>
        <taxon>Bacillati</taxon>
        <taxon>Bacillota</taxon>
        <taxon>Bacilli</taxon>
        <taxon>Lactobacillales</taxon>
        <taxon>Enterococcaceae</taxon>
        <taxon>Enterococcus</taxon>
    </lineage>
</organism>
<evidence type="ECO:0000256" key="14">
    <source>
        <dbReference type="PIRSR" id="PIRSR000853-3"/>
    </source>
</evidence>
<evidence type="ECO:0000256" key="13">
    <source>
        <dbReference type="PIRSR" id="PIRSR000853-2"/>
    </source>
</evidence>
<keyword evidence="7" id="KW-0547">Nucleotide-binding</keyword>
<evidence type="ECO:0000256" key="1">
    <source>
        <dbReference type="ARBA" id="ARBA00001946"/>
    </source>
</evidence>
<dbReference type="NCBIfam" id="NF004531">
    <property type="entry name" value="PRK05878.1"/>
    <property type="match status" value="1"/>
</dbReference>
<dbReference type="GO" id="GO:0050242">
    <property type="term" value="F:pyruvate, phosphate dikinase activity"/>
    <property type="evidence" value="ECO:0007669"/>
    <property type="project" value="UniProtKB-EC"/>
</dbReference>
<dbReference type="EC" id="2.7.9.1" evidence="3"/>
<dbReference type="SUPFAM" id="SSF52009">
    <property type="entry name" value="Phosphohistidine domain"/>
    <property type="match status" value="1"/>
</dbReference>
<evidence type="ECO:0000256" key="5">
    <source>
        <dbReference type="ARBA" id="ARBA00022679"/>
    </source>
</evidence>
<dbReference type="GO" id="GO:0005524">
    <property type="term" value="F:ATP binding"/>
    <property type="evidence" value="ECO:0007669"/>
    <property type="project" value="UniProtKB-KW"/>
</dbReference>
<evidence type="ECO:0000256" key="7">
    <source>
        <dbReference type="ARBA" id="ARBA00022741"/>
    </source>
</evidence>
<feature type="domain" description="PEP-utilising enzyme mobile" evidence="15">
    <location>
        <begin position="419"/>
        <end position="500"/>
    </location>
</feature>
<feature type="binding site" evidence="13">
    <location>
        <position position="763"/>
    </location>
    <ligand>
        <name>substrate</name>
    </ligand>
</feature>
<dbReference type="Pfam" id="PF00391">
    <property type="entry name" value="PEP-utilizers"/>
    <property type="match status" value="1"/>
</dbReference>
<dbReference type="GO" id="GO:0016301">
    <property type="term" value="F:kinase activity"/>
    <property type="evidence" value="ECO:0007669"/>
    <property type="project" value="UniProtKB-KW"/>
</dbReference>
<feature type="domain" description="PEP-utilising enzyme C-terminal" evidence="17">
    <location>
        <begin position="518"/>
        <end position="864"/>
    </location>
</feature>
<comment type="cofactor">
    <cofactor evidence="1 14">
        <name>Mg(2+)</name>
        <dbReference type="ChEBI" id="CHEBI:18420"/>
    </cofactor>
</comment>
<keyword evidence="10 14" id="KW-0460">Magnesium</keyword>
<feature type="active site" description="Proton donor" evidence="12">
    <location>
        <position position="826"/>
    </location>
</feature>
<dbReference type="OrthoDB" id="9765468at2"/>
<evidence type="ECO:0000313" key="18">
    <source>
        <dbReference type="EMBL" id="STD83846.1"/>
    </source>
</evidence>
<dbReference type="InterPro" id="IPR036637">
    <property type="entry name" value="Phosphohistidine_dom_sf"/>
</dbReference>
<name>A0A376H0N0_ENTGA</name>
<gene>
    <name evidence="18" type="primary">ppdK</name>
    <name evidence="18" type="ORF">NCTC12360_02333</name>
</gene>
<dbReference type="SUPFAM" id="SSF56059">
    <property type="entry name" value="Glutathione synthetase ATP-binding domain-like"/>
    <property type="match status" value="1"/>
</dbReference>
<comment type="similarity">
    <text evidence="2">Belongs to the PEP-utilizing enzyme family.</text>
</comment>
<feature type="binding site" evidence="13">
    <location>
        <position position="761"/>
    </location>
    <ligand>
        <name>substrate</name>
    </ligand>
</feature>
<dbReference type="PANTHER" id="PTHR22931:SF9">
    <property type="entry name" value="PYRUVATE, PHOSPHATE DIKINASE 1, CHLOROPLASTIC"/>
    <property type="match status" value="1"/>
</dbReference>
<reference evidence="18 19" key="1">
    <citation type="submission" date="2018-06" db="EMBL/GenBank/DDBJ databases">
        <authorList>
            <consortium name="Pathogen Informatics"/>
            <person name="Doyle S."/>
        </authorList>
    </citation>
    <scope>NUCLEOTIDE SEQUENCE [LARGE SCALE GENOMIC DNA]</scope>
    <source>
        <strain evidence="18 19">NCTC12360</strain>
    </source>
</reference>
<dbReference type="Gene3D" id="1.10.189.10">
    <property type="entry name" value="Pyruvate Phosphate Dikinase, domain 2"/>
    <property type="match status" value="1"/>
</dbReference>
<evidence type="ECO:0000256" key="2">
    <source>
        <dbReference type="ARBA" id="ARBA00007837"/>
    </source>
</evidence>
<evidence type="ECO:0000256" key="4">
    <source>
        <dbReference type="ARBA" id="ARBA00020138"/>
    </source>
</evidence>
<dbReference type="Pfam" id="PF02896">
    <property type="entry name" value="PEP-utilizers_C"/>
    <property type="match status" value="1"/>
</dbReference>
<dbReference type="RefSeq" id="WP_060813700.1">
    <property type="nucleotide sequence ID" value="NZ_JBHULA010000017.1"/>
</dbReference>
<evidence type="ECO:0000259" key="16">
    <source>
        <dbReference type="Pfam" id="PF01326"/>
    </source>
</evidence>
<dbReference type="InterPro" id="IPR010121">
    <property type="entry name" value="Pyruvate_phosphate_dikinase"/>
</dbReference>
<dbReference type="InterPro" id="IPR018274">
    <property type="entry name" value="PEP_util_AS"/>
</dbReference>
<dbReference type="InterPro" id="IPR015813">
    <property type="entry name" value="Pyrv/PenolPyrv_kinase-like_dom"/>
</dbReference>
<dbReference type="Pfam" id="PF01326">
    <property type="entry name" value="PPDK_N"/>
    <property type="match status" value="2"/>
</dbReference>
<dbReference type="NCBIfam" id="TIGR01828">
    <property type="entry name" value="pyru_phos_dikin"/>
    <property type="match status" value="1"/>
</dbReference>
<evidence type="ECO:0000313" key="19">
    <source>
        <dbReference type="Proteomes" id="UP000254807"/>
    </source>
</evidence>
<proteinExistence type="inferred from homology"/>
<evidence type="ECO:0000256" key="10">
    <source>
        <dbReference type="ARBA" id="ARBA00022842"/>
    </source>
</evidence>
<keyword evidence="8 18" id="KW-0418">Kinase</keyword>
<dbReference type="InterPro" id="IPR040442">
    <property type="entry name" value="Pyrv_kinase-like_dom_sf"/>
</dbReference>
<dbReference type="EMBL" id="UFYW01000001">
    <property type="protein sequence ID" value="STD83846.1"/>
    <property type="molecule type" value="Genomic_DNA"/>
</dbReference>
<keyword evidence="5 18" id="KW-0808">Transferase</keyword>
<feature type="binding site" evidence="13">
    <location>
        <position position="614"/>
    </location>
    <ligand>
        <name>substrate</name>
    </ligand>
</feature>
<dbReference type="InterPro" id="IPR008279">
    <property type="entry name" value="PEP-util_enz_mobile_dom"/>
</dbReference>
<feature type="binding site" evidence="13">
    <location>
        <position position="764"/>
    </location>
    <ligand>
        <name>substrate</name>
    </ligand>
</feature>
<dbReference type="Proteomes" id="UP000254807">
    <property type="component" value="Unassembled WGS sequence"/>
</dbReference>
<dbReference type="Gene3D" id="3.20.20.60">
    <property type="entry name" value="Phosphoenolpyruvate-binding domains"/>
    <property type="match status" value="1"/>
</dbReference>
<dbReference type="Gene3D" id="3.30.470.20">
    <property type="entry name" value="ATP-grasp fold, B domain"/>
    <property type="match status" value="1"/>
</dbReference>
<dbReference type="SUPFAM" id="SSF51621">
    <property type="entry name" value="Phosphoenolpyruvate/pyruvate domain"/>
    <property type="match status" value="1"/>
</dbReference>
<dbReference type="Gene3D" id="3.50.30.10">
    <property type="entry name" value="Phosphohistidine domain"/>
    <property type="match status" value="1"/>
</dbReference>
<feature type="binding site" evidence="13">
    <location>
        <position position="762"/>
    </location>
    <ligand>
        <name>substrate</name>
    </ligand>
</feature>